<dbReference type="InterPro" id="IPR006179">
    <property type="entry name" value="5_nucleotidase/apyrase"/>
</dbReference>
<dbReference type="GO" id="GO:0008253">
    <property type="term" value="F:5'-nucleotidase activity"/>
    <property type="evidence" value="ECO:0007669"/>
    <property type="project" value="UniProtKB-EC"/>
</dbReference>
<name>A0A9J6F399_RHIMP</name>
<keyword evidence="6" id="KW-0800">Toxin</keyword>
<evidence type="ECO:0000256" key="2">
    <source>
        <dbReference type="ARBA" id="ARBA00004613"/>
    </source>
</evidence>
<dbReference type="Pfam" id="PF00149">
    <property type="entry name" value="Metallophos"/>
    <property type="match status" value="1"/>
</dbReference>
<dbReference type="PROSITE" id="PS00786">
    <property type="entry name" value="5_NUCLEOTIDASE_2"/>
    <property type="match status" value="1"/>
</dbReference>
<dbReference type="PROSITE" id="PS00785">
    <property type="entry name" value="5_NUCLEOTIDASE_1"/>
    <property type="match status" value="1"/>
</dbReference>
<keyword evidence="10 12" id="KW-0378">Hydrolase</keyword>
<comment type="similarity">
    <text evidence="3 12">Belongs to the 5'-nucleotidase family.</text>
</comment>
<feature type="signal peptide" evidence="12">
    <location>
        <begin position="1"/>
        <end position="23"/>
    </location>
</feature>
<comment type="catalytic activity">
    <reaction evidence="1">
        <text>a ribonucleoside 5'-phosphate + H2O = a ribonucleoside + phosphate</text>
        <dbReference type="Rhea" id="RHEA:12484"/>
        <dbReference type="ChEBI" id="CHEBI:15377"/>
        <dbReference type="ChEBI" id="CHEBI:18254"/>
        <dbReference type="ChEBI" id="CHEBI:43474"/>
        <dbReference type="ChEBI" id="CHEBI:58043"/>
        <dbReference type="EC" id="3.1.3.5"/>
    </reaction>
</comment>
<evidence type="ECO:0000259" key="14">
    <source>
        <dbReference type="Pfam" id="PF02872"/>
    </source>
</evidence>
<evidence type="ECO:0000256" key="5">
    <source>
        <dbReference type="ARBA" id="ARBA00022525"/>
    </source>
</evidence>
<dbReference type="SUPFAM" id="SSF56300">
    <property type="entry name" value="Metallo-dependent phosphatases"/>
    <property type="match status" value="1"/>
</dbReference>
<keyword evidence="7" id="KW-0479">Metal-binding</keyword>
<dbReference type="SUPFAM" id="SSF55816">
    <property type="entry name" value="5'-nucleotidase (syn. UDP-sugar hydrolase), C-terminal domain"/>
    <property type="match status" value="1"/>
</dbReference>
<keyword evidence="8 12" id="KW-0732">Signal</keyword>
<feature type="domain" description="5'-Nucleotidase C-terminal" evidence="14">
    <location>
        <begin position="337"/>
        <end position="503"/>
    </location>
</feature>
<evidence type="ECO:0000256" key="10">
    <source>
        <dbReference type="ARBA" id="ARBA00022801"/>
    </source>
</evidence>
<dbReference type="PANTHER" id="PTHR11575:SF24">
    <property type="entry name" value="5'-NUCLEOTIDASE"/>
    <property type="match status" value="1"/>
</dbReference>
<evidence type="ECO:0000256" key="9">
    <source>
        <dbReference type="ARBA" id="ARBA00022741"/>
    </source>
</evidence>
<evidence type="ECO:0000256" key="3">
    <source>
        <dbReference type="ARBA" id="ARBA00006654"/>
    </source>
</evidence>
<comment type="caution">
    <text evidence="15">The sequence shown here is derived from an EMBL/GenBank/DDBJ whole genome shotgun (WGS) entry which is preliminary data.</text>
</comment>
<dbReference type="Gene3D" id="3.60.21.10">
    <property type="match status" value="1"/>
</dbReference>
<dbReference type="InterPro" id="IPR008334">
    <property type="entry name" value="5'-Nucleotdase_C"/>
</dbReference>
<evidence type="ECO:0000256" key="6">
    <source>
        <dbReference type="ARBA" id="ARBA00022656"/>
    </source>
</evidence>
<dbReference type="FunFam" id="3.60.21.10:FF:000020">
    <property type="entry name" value="NT5E isoform 4"/>
    <property type="match status" value="1"/>
</dbReference>
<accession>A0A9J6F399</accession>
<dbReference type="Proteomes" id="UP000821866">
    <property type="component" value="Chromosome 1"/>
</dbReference>
<evidence type="ECO:0000259" key="13">
    <source>
        <dbReference type="Pfam" id="PF00149"/>
    </source>
</evidence>
<evidence type="ECO:0000256" key="11">
    <source>
        <dbReference type="ARBA" id="ARBA00023240"/>
    </source>
</evidence>
<dbReference type="FunFam" id="3.90.780.10:FF:000004">
    <property type="entry name" value="UDP-sugar hydrolase, putative"/>
    <property type="match status" value="1"/>
</dbReference>
<dbReference type="GO" id="GO:0090729">
    <property type="term" value="F:toxin activity"/>
    <property type="evidence" value="ECO:0007669"/>
    <property type="project" value="UniProtKB-KW"/>
</dbReference>
<dbReference type="GO" id="GO:0006196">
    <property type="term" value="P:AMP catabolic process"/>
    <property type="evidence" value="ECO:0007669"/>
    <property type="project" value="TreeGrafter"/>
</dbReference>
<evidence type="ECO:0008006" key="17">
    <source>
        <dbReference type="Google" id="ProtNLM"/>
    </source>
</evidence>
<keyword evidence="5" id="KW-0964">Secreted</keyword>
<reference evidence="15" key="2">
    <citation type="submission" date="2021-09" db="EMBL/GenBank/DDBJ databases">
        <authorList>
            <person name="Jia N."/>
            <person name="Wang J."/>
            <person name="Shi W."/>
            <person name="Du L."/>
            <person name="Sun Y."/>
            <person name="Zhan W."/>
            <person name="Jiang J."/>
            <person name="Wang Q."/>
            <person name="Zhang B."/>
            <person name="Ji P."/>
            <person name="Sakyi L.B."/>
            <person name="Cui X."/>
            <person name="Yuan T."/>
            <person name="Jiang B."/>
            <person name="Yang W."/>
            <person name="Lam T.T.-Y."/>
            <person name="Chang Q."/>
            <person name="Ding S."/>
            <person name="Wang X."/>
            <person name="Zhu J."/>
            <person name="Ruan X."/>
            <person name="Zhao L."/>
            <person name="Wei J."/>
            <person name="Que T."/>
            <person name="Du C."/>
            <person name="Cheng J."/>
            <person name="Dai P."/>
            <person name="Han X."/>
            <person name="Huang E."/>
            <person name="Gao Y."/>
            <person name="Liu J."/>
            <person name="Shao H."/>
            <person name="Ye R."/>
            <person name="Li L."/>
            <person name="Wei W."/>
            <person name="Wang X."/>
            <person name="Wang C."/>
            <person name="Huo Q."/>
            <person name="Li W."/>
            <person name="Guo W."/>
            <person name="Chen H."/>
            <person name="Chen S."/>
            <person name="Zhou L."/>
            <person name="Zhou L."/>
            <person name="Ni X."/>
            <person name="Tian J."/>
            <person name="Zhou Y."/>
            <person name="Sheng Y."/>
            <person name="Liu T."/>
            <person name="Pan Y."/>
            <person name="Xia L."/>
            <person name="Li J."/>
            <person name="Zhao F."/>
            <person name="Cao W."/>
        </authorList>
    </citation>
    <scope>NUCLEOTIDE SEQUENCE</scope>
    <source>
        <strain evidence="15">Rmic-2018</strain>
        <tissue evidence="15">Larvae</tissue>
    </source>
</reference>
<evidence type="ECO:0000256" key="1">
    <source>
        <dbReference type="ARBA" id="ARBA00000815"/>
    </source>
</evidence>
<dbReference type="GO" id="GO:0005886">
    <property type="term" value="C:plasma membrane"/>
    <property type="evidence" value="ECO:0007669"/>
    <property type="project" value="TreeGrafter"/>
</dbReference>
<comment type="subcellular location">
    <subcellularLocation>
        <location evidence="2">Secreted</location>
    </subcellularLocation>
</comment>
<keyword evidence="4" id="KW-1201">Platelet aggregation inhibiting toxin</keyword>
<sequence length="552" mass="61242">MRLVGVLVWAFLVFSPRIHQVRADFTLTVLHTNDVHSHIDESSKYGGLCTENREQCVGGIARIVTKVKELKKTYPNTIFVNAGDFFQGTAWYTVLQSALVSEVMIAMGYDYACLGNHEFDNGPRGLAPFLEKVSRSSLKIVSCNTDFSRSSSLRHIDVPNATSRTYSDVFVGLQYFTGSVEFLDVAKSVQREATVLKKMGAKIVIAITHIGYMQDIELMRNITGVDLIIGGHTNTFLYNGNDHPPENVPVGPYPTTVKMRDGTTGLVVQAFWFGKYLGFLRVTFDDKGRVKSWSGNPILINSSIPEDPYILSVIEPHRETVYQAMRLRVGSSRVSLEHAEDVCRLRECNLGNLAADSYFHYYSNRKPRSRNVWSNVNAAVVNGGSLRAPIPRTASVTMGDVLSALPFGQTIVVATMSGKSLRKMMEYSVATYNVSSPAGSFLHVSGMKVAFNMTRPAYDRLVRLEILCTRCYVPKYEDVRDDAVYNIATTDFLAKGGDGFDVCANVSEGGPVEYELLVDYIKQMSPIKAAIEGRVVLQGIKTKAVVEKELTY</sequence>
<keyword evidence="16" id="KW-1185">Reference proteome</keyword>
<keyword evidence="9 12" id="KW-0547">Nucleotide-binding</keyword>
<dbReference type="VEuPathDB" id="VectorBase:LOC119166172"/>
<dbReference type="PRINTS" id="PR01607">
    <property type="entry name" value="APYRASEFAMLY"/>
</dbReference>
<dbReference type="AlphaFoldDB" id="A0A9J6F399"/>
<feature type="chain" id="PRO_5039962876" description="Cd73 ecto-5'-nucleotidase" evidence="12">
    <location>
        <begin position="24"/>
        <end position="552"/>
    </location>
</feature>
<dbReference type="InterPro" id="IPR036907">
    <property type="entry name" value="5'-Nucleotdase_C_sf"/>
</dbReference>
<evidence type="ECO:0000256" key="7">
    <source>
        <dbReference type="ARBA" id="ARBA00022723"/>
    </source>
</evidence>
<feature type="domain" description="Calcineurin-like phosphoesterase" evidence="13">
    <location>
        <begin position="28"/>
        <end position="233"/>
    </location>
</feature>
<dbReference type="GO" id="GO:0000166">
    <property type="term" value="F:nucleotide binding"/>
    <property type="evidence" value="ECO:0007669"/>
    <property type="project" value="UniProtKB-KW"/>
</dbReference>
<gene>
    <name evidence="15" type="ORF">HPB51_013680</name>
</gene>
<evidence type="ECO:0000256" key="8">
    <source>
        <dbReference type="ARBA" id="ARBA00022729"/>
    </source>
</evidence>
<dbReference type="GO" id="GO:0046872">
    <property type="term" value="F:metal ion binding"/>
    <property type="evidence" value="ECO:0007669"/>
    <property type="project" value="UniProtKB-KW"/>
</dbReference>
<dbReference type="InterPro" id="IPR029052">
    <property type="entry name" value="Metallo-depent_PP-like"/>
</dbReference>
<keyword evidence="11" id="KW-1199">Hemostasis impairing toxin</keyword>
<evidence type="ECO:0000313" key="15">
    <source>
        <dbReference type="EMBL" id="KAH8041020.1"/>
    </source>
</evidence>
<organism evidence="15 16">
    <name type="scientific">Rhipicephalus microplus</name>
    <name type="common">Cattle tick</name>
    <name type="synonym">Boophilus microplus</name>
    <dbReference type="NCBI Taxonomy" id="6941"/>
    <lineage>
        <taxon>Eukaryota</taxon>
        <taxon>Metazoa</taxon>
        <taxon>Ecdysozoa</taxon>
        <taxon>Arthropoda</taxon>
        <taxon>Chelicerata</taxon>
        <taxon>Arachnida</taxon>
        <taxon>Acari</taxon>
        <taxon>Parasitiformes</taxon>
        <taxon>Ixodida</taxon>
        <taxon>Ixodoidea</taxon>
        <taxon>Ixodidae</taxon>
        <taxon>Rhipicephalinae</taxon>
        <taxon>Rhipicephalus</taxon>
        <taxon>Boophilus</taxon>
    </lineage>
</organism>
<dbReference type="GO" id="GO:0005576">
    <property type="term" value="C:extracellular region"/>
    <property type="evidence" value="ECO:0007669"/>
    <property type="project" value="UniProtKB-SubCell"/>
</dbReference>
<dbReference type="Gene3D" id="3.90.780.10">
    <property type="entry name" value="5'-Nucleotidase, C-terminal domain"/>
    <property type="match status" value="1"/>
</dbReference>
<proteinExistence type="inferred from homology"/>
<evidence type="ECO:0000313" key="16">
    <source>
        <dbReference type="Proteomes" id="UP000821866"/>
    </source>
</evidence>
<protein>
    <recommendedName>
        <fullName evidence="17">Cd73 ecto-5'-nucleotidase</fullName>
    </recommendedName>
</protein>
<dbReference type="InterPro" id="IPR004843">
    <property type="entry name" value="Calcineurin-like_PHP"/>
</dbReference>
<dbReference type="Pfam" id="PF02872">
    <property type="entry name" value="5_nucleotid_C"/>
    <property type="match status" value="1"/>
</dbReference>
<evidence type="ECO:0000256" key="12">
    <source>
        <dbReference type="RuleBase" id="RU362119"/>
    </source>
</evidence>
<dbReference type="EMBL" id="JABSTU010000001">
    <property type="protein sequence ID" value="KAH8041020.1"/>
    <property type="molecule type" value="Genomic_DNA"/>
</dbReference>
<evidence type="ECO:0000256" key="4">
    <source>
        <dbReference type="ARBA" id="ARBA00022442"/>
    </source>
</evidence>
<dbReference type="CDD" id="cd07409">
    <property type="entry name" value="MPP_CD73_N"/>
    <property type="match status" value="1"/>
</dbReference>
<dbReference type="PANTHER" id="PTHR11575">
    <property type="entry name" value="5'-NUCLEOTIDASE-RELATED"/>
    <property type="match status" value="1"/>
</dbReference>
<reference evidence="15" key="1">
    <citation type="journal article" date="2020" name="Cell">
        <title>Large-Scale Comparative Analyses of Tick Genomes Elucidate Their Genetic Diversity and Vector Capacities.</title>
        <authorList>
            <consortium name="Tick Genome and Microbiome Consortium (TIGMIC)"/>
            <person name="Jia N."/>
            <person name="Wang J."/>
            <person name="Shi W."/>
            <person name="Du L."/>
            <person name="Sun Y."/>
            <person name="Zhan W."/>
            <person name="Jiang J.F."/>
            <person name="Wang Q."/>
            <person name="Zhang B."/>
            <person name="Ji P."/>
            <person name="Bell-Sakyi L."/>
            <person name="Cui X.M."/>
            <person name="Yuan T.T."/>
            <person name="Jiang B.G."/>
            <person name="Yang W.F."/>
            <person name="Lam T.T."/>
            <person name="Chang Q.C."/>
            <person name="Ding S.J."/>
            <person name="Wang X.J."/>
            <person name="Zhu J.G."/>
            <person name="Ruan X.D."/>
            <person name="Zhao L."/>
            <person name="Wei J.T."/>
            <person name="Ye R.Z."/>
            <person name="Que T.C."/>
            <person name="Du C.H."/>
            <person name="Zhou Y.H."/>
            <person name="Cheng J.X."/>
            <person name="Dai P.F."/>
            <person name="Guo W.B."/>
            <person name="Han X.H."/>
            <person name="Huang E.J."/>
            <person name="Li L.F."/>
            <person name="Wei W."/>
            <person name="Gao Y.C."/>
            <person name="Liu J.Z."/>
            <person name="Shao H.Z."/>
            <person name="Wang X."/>
            <person name="Wang C.C."/>
            <person name="Yang T.C."/>
            <person name="Huo Q.B."/>
            <person name="Li W."/>
            <person name="Chen H.Y."/>
            <person name="Chen S.E."/>
            <person name="Zhou L.G."/>
            <person name="Ni X.B."/>
            <person name="Tian J.H."/>
            <person name="Sheng Y."/>
            <person name="Liu T."/>
            <person name="Pan Y.S."/>
            <person name="Xia L.Y."/>
            <person name="Li J."/>
            <person name="Zhao F."/>
            <person name="Cao W.C."/>
        </authorList>
    </citation>
    <scope>NUCLEOTIDE SEQUENCE</scope>
    <source>
        <strain evidence="15">Rmic-2018</strain>
    </source>
</reference>
<dbReference type="InterPro" id="IPR006146">
    <property type="entry name" value="5'-Nucleotdase_CS"/>
</dbReference>